<dbReference type="PROSITE" id="PS00292">
    <property type="entry name" value="CYCLINS"/>
    <property type="match status" value="1"/>
</dbReference>
<feature type="compositionally biased region" description="Basic and acidic residues" evidence="6">
    <location>
        <begin position="182"/>
        <end position="193"/>
    </location>
</feature>
<dbReference type="FunFam" id="1.10.472.10:FF:000001">
    <property type="entry name" value="G2/mitotic-specific cyclin"/>
    <property type="match status" value="1"/>
</dbReference>
<keyword evidence="3 5" id="KW-0195">Cyclin</keyword>
<dbReference type="FunFam" id="1.10.472.10:FF:000005">
    <property type="entry name" value="G2/mitotic-specific cyclin B"/>
    <property type="match status" value="1"/>
</dbReference>
<dbReference type="GO" id="GO:0051301">
    <property type="term" value="P:cell division"/>
    <property type="evidence" value="ECO:0007669"/>
    <property type="project" value="UniProtKB-KW"/>
</dbReference>
<keyword evidence="2" id="KW-0132">Cell division</keyword>
<dbReference type="InterPro" id="IPR039361">
    <property type="entry name" value="Cyclin"/>
</dbReference>
<evidence type="ECO:0000256" key="4">
    <source>
        <dbReference type="ARBA" id="ARBA00023306"/>
    </source>
</evidence>
<dbReference type="CDD" id="cd20512">
    <property type="entry name" value="CYCLIN_CLBs_yeast_rpt2"/>
    <property type="match status" value="1"/>
</dbReference>
<evidence type="ECO:0000313" key="10">
    <source>
        <dbReference type="Proteomes" id="UP000689129"/>
    </source>
</evidence>
<reference evidence="9" key="1">
    <citation type="journal article" date="2021" name="Mol. Plant Pathol.">
        <title>A 20-kb lineage-specific genomic region tames virulence in pathogenic amphidiploid Verticillium longisporum.</title>
        <authorList>
            <person name="Harting R."/>
            <person name="Starke J."/>
            <person name="Kusch H."/>
            <person name="Poggeler S."/>
            <person name="Maurus I."/>
            <person name="Schluter R."/>
            <person name="Landesfeind M."/>
            <person name="Bulla I."/>
            <person name="Nowrousian M."/>
            <person name="de Jonge R."/>
            <person name="Stahlhut G."/>
            <person name="Hoff K.J."/>
            <person name="Asshauer K.P."/>
            <person name="Thurmer A."/>
            <person name="Stanke M."/>
            <person name="Daniel R."/>
            <person name="Morgenstern B."/>
            <person name="Thomma B.P.H.J."/>
            <person name="Kronstad J.W."/>
            <person name="Braus-Stromeyer S.A."/>
            <person name="Braus G.H."/>
        </authorList>
    </citation>
    <scope>NUCLEOTIDE SEQUENCE</scope>
    <source>
        <strain evidence="9">Vl32</strain>
    </source>
</reference>
<dbReference type="Proteomes" id="UP000689129">
    <property type="component" value="Unassembled WGS sequence"/>
</dbReference>
<dbReference type="InterPro" id="IPR004367">
    <property type="entry name" value="Cyclin_C-dom"/>
</dbReference>
<dbReference type="OrthoDB" id="5590282at2759"/>
<protein>
    <submittedName>
        <fullName evidence="9">G2/mitotic-specific cyclin-B like protein</fullName>
    </submittedName>
</protein>
<dbReference type="SMART" id="SM01332">
    <property type="entry name" value="Cyclin_C"/>
    <property type="match status" value="1"/>
</dbReference>
<dbReference type="GO" id="GO:0016538">
    <property type="term" value="F:cyclin-dependent protein serine/threonine kinase regulator activity"/>
    <property type="evidence" value="ECO:0007669"/>
    <property type="project" value="UniProtKB-ARBA"/>
</dbReference>
<evidence type="ECO:0000256" key="2">
    <source>
        <dbReference type="ARBA" id="ARBA00022618"/>
    </source>
</evidence>
<dbReference type="Pfam" id="PF02984">
    <property type="entry name" value="Cyclin_C"/>
    <property type="match status" value="1"/>
</dbReference>
<feature type="domain" description="Cyclin C-terminal" evidence="8">
    <location>
        <begin position="441"/>
        <end position="555"/>
    </location>
</feature>
<dbReference type="EMBL" id="JAEMWZ010000005">
    <property type="protein sequence ID" value="KAG7143528.1"/>
    <property type="molecule type" value="Genomic_DNA"/>
</dbReference>
<name>A0A8I3A4J2_VERLO</name>
<dbReference type="SMART" id="SM00385">
    <property type="entry name" value="CYCLIN"/>
    <property type="match status" value="2"/>
</dbReference>
<dbReference type="CDD" id="cd20568">
    <property type="entry name" value="CYCLIN_CLBs_yeast_rpt1"/>
    <property type="match status" value="1"/>
</dbReference>
<evidence type="ECO:0000313" key="9">
    <source>
        <dbReference type="EMBL" id="KAG7143528.1"/>
    </source>
</evidence>
<dbReference type="GO" id="GO:0044772">
    <property type="term" value="P:mitotic cell cycle phase transition"/>
    <property type="evidence" value="ECO:0007669"/>
    <property type="project" value="UniProtKB-ARBA"/>
</dbReference>
<evidence type="ECO:0000259" key="8">
    <source>
        <dbReference type="SMART" id="SM01332"/>
    </source>
</evidence>
<dbReference type="InterPro" id="IPR013763">
    <property type="entry name" value="Cyclin-like_dom"/>
</dbReference>
<dbReference type="InterPro" id="IPR048258">
    <property type="entry name" value="Cyclins_cyclin-box"/>
</dbReference>
<evidence type="ECO:0000256" key="6">
    <source>
        <dbReference type="SAM" id="MobiDB-lite"/>
    </source>
</evidence>
<feature type="region of interest" description="Disordered" evidence="6">
    <location>
        <begin position="147"/>
        <end position="238"/>
    </location>
</feature>
<dbReference type="InterPro" id="IPR006671">
    <property type="entry name" value="Cyclin_N"/>
</dbReference>
<gene>
    <name evidence="9" type="ORF">HYQ45_000320</name>
</gene>
<accession>A0A8I3A4J2</accession>
<keyword evidence="4" id="KW-0131">Cell cycle</keyword>
<evidence type="ECO:0000256" key="5">
    <source>
        <dbReference type="RuleBase" id="RU000383"/>
    </source>
</evidence>
<proteinExistence type="inferred from homology"/>
<feature type="compositionally biased region" description="Polar residues" evidence="6">
    <location>
        <begin position="165"/>
        <end position="178"/>
    </location>
</feature>
<feature type="domain" description="Cyclin-like" evidence="7">
    <location>
        <begin position="319"/>
        <end position="403"/>
    </location>
</feature>
<sequence>MHRASRRTRSWCTLTFAGRRLPAARDGNPLPFRVDCSPSTAPRSLSRTKDSLPTTSGYVDHAAFLITAAKMPPARSVRTQRLVSNENDENSGSTRMTRAKAAAQGIDEPKKVLQTKKSALTANAQGIQRKRGALEDVSNVGKISNVEGKKAASKGSLVSKVAQPTGIQKQHSRATSTRPVHGTKDLKKPDAKRSGSGSIAAVPKRKVPSTTGSSLKEATPVDDGEPAQKKRVRAEDKVELVDASAPTVDVEPVAAAEPSLPAGVKDLDSEDLDDPLMVAEYANEIFEYLRDLECKSVPNPNYMEHQDDLEWKTRGILVDWLIEVHTRFTLLPETLFLAINIIDRFLSEKVVQLDRLQLVGVTAMFIAAKYEEVMSPHVGNFRKIADDGFTEGEILSAEQFLLSTLNYDLSYPNPMNFLRRISKADNYDIQCRTIGKYLSYPNPMNFLRRISKADNYDIQCRTIGKYLTEISLLDHRFLAYRPSHVAAGAMYLARMILDRGEWDETIAYYAGYTEEEVEPVAHLMVDYLARPVVHEAFFKKYASKKFLKASILTRSWAKRMAAHFGITDTHLSLDQISTREDDSHYGQY</sequence>
<organism evidence="9 10">
    <name type="scientific">Verticillium longisporum</name>
    <name type="common">Verticillium dahliae var. longisporum</name>
    <dbReference type="NCBI Taxonomy" id="100787"/>
    <lineage>
        <taxon>Eukaryota</taxon>
        <taxon>Fungi</taxon>
        <taxon>Dikarya</taxon>
        <taxon>Ascomycota</taxon>
        <taxon>Pezizomycotina</taxon>
        <taxon>Sordariomycetes</taxon>
        <taxon>Hypocreomycetidae</taxon>
        <taxon>Glomerellales</taxon>
        <taxon>Plectosphaerellaceae</taxon>
        <taxon>Verticillium</taxon>
    </lineage>
</organism>
<comment type="caution">
    <text evidence="9">The sequence shown here is derived from an EMBL/GenBank/DDBJ whole genome shotgun (WGS) entry which is preliminary data.</text>
</comment>
<evidence type="ECO:0000256" key="1">
    <source>
        <dbReference type="ARBA" id="ARBA00006955"/>
    </source>
</evidence>
<feature type="domain" description="Cyclin-like" evidence="7">
    <location>
        <begin position="445"/>
        <end position="526"/>
    </location>
</feature>
<dbReference type="PANTHER" id="PTHR10177">
    <property type="entry name" value="CYCLINS"/>
    <property type="match status" value="1"/>
</dbReference>
<evidence type="ECO:0000256" key="3">
    <source>
        <dbReference type="ARBA" id="ARBA00023127"/>
    </source>
</evidence>
<dbReference type="AlphaFoldDB" id="A0A8I3A4J2"/>
<evidence type="ECO:0000259" key="7">
    <source>
        <dbReference type="SMART" id="SM00385"/>
    </source>
</evidence>
<dbReference type="Pfam" id="PF00134">
    <property type="entry name" value="Cyclin_N"/>
    <property type="match status" value="1"/>
</dbReference>
<comment type="similarity">
    <text evidence="1">Belongs to the cyclin family. Cyclin AB subfamily.</text>
</comment>